<organism evidence="2 3">
    <name type="scientific">Campylobacter majalis</name>
    <dbReference type="NCBI Taxonomy" id="2790656"/>
    <lineage>
        <taxon>Bacteria</taxon>
        <taxon>Pseudomonadati</taxon>
        <taxon>Campylobacterota</taxon>
        <taxon>Epsilonproteobacteria</taxon>
        <taxon>Campylobacterales</taxon>
        <taxon>Campylobacteraceae</taxon>
        <taxon>Campylobacter</taxon>
    </lineage>
</organism>
<reference evidence="2 3" key="1">
    <citation type="submission" date="2020-11" db="EMBL/GenBank/DDBJ databases">
        <authorList>
            <person name="Peeters C."/>
        </authorList>
    </citation>
    <scope>NUCLEOTIDE SEQUENCE [LARGE SCALE GENOMIC DNA]</scope>
    <source>
        <strain evidence="2 3">LMG 7974</strain>
    </source>
</reference>
<accession>A0ABN7KBQ7</accession>
<keyword evidence="2" id="KW-0548">Nucleotidyltransferase</keyword>
<evidence type="ECO:0000256" key="1">
    <source>
        <dbReference type="ARBA" id="ARBA00010726"/>
    </source>
</evidence>
<dbReference type="Proteomes" id="UP000789803">
    <property type="component" value="Unassembled WGS sequence"/>
</dbReference>
<dbReference type="GO" id="GO:0008781">
    <property type="term" value="F:N-acylneuraminate cytidylyltransferase activity"/>
    <property type="evidence" value="ECO:0007669"/>
    <property type="project" value="UniProtKB-EC"/>
</dbReference>
<gene>
    <name evidence="2" type="primary">neuA</name>
    <name evidence="2" type="ORF">LMG7974_01541</name>
</gene>
<comment type="caution">
    <text evidence="2">The sequence shown here is derived from an EMBL/GenBank/DDBJ whole genome shotgun (WGS) entry which is preliminary data.</text>
</comment>
<dbReference type="InterPro" id="IPR029044">
    <property type="entry name" value="Nucleotide-diphossugar_trans"/>
</dbReference>
<dbReference type="Gene3D" id="3.90.550.10">
    <property type="entry name" value="Spore Coat Polysaccharide Biosynthesis Protein SpsA, Chain A"/>
    <property type="match status" value="1"/>
</dbReference>
<evidence type="ECO:0000313" key="3">
    <source>
        <dbReference type="Proteomes" id="UP000789803"/>
    </source>
</evidence>
<keyword evidence="2" id="KW-0808">Transferase</keyword>
<dbReference type="InterPro" id="IPR003329">
    <property type="entry name" value="Cytidylyl_trans"/>
</dbReference>
<evidence type="ECO:0000313" key="2">
    <source>
        <dbReference type="EMBL" id="CAD7289466.1"/>
    </source>
</evidence>
<dbReference type="SUPFAM" id="SSF53448">
    <property type="entry name" value="Nucleotide-diphospho-sugar transferases"/>
    <property type="match status" value="1"/>
</dbReference>
<dbReference type="Pfam" id="PF02348">
    <property type="entry name" value="CTP_transf_3"/>
    <property type="match status" value="1"/>
</dbReference>
<name>A0ABN7KBQ7_9BACT</name>
<dbReference type="PANTHER" id="PTHR21485">
    <property type="entry name" value="HAD SUPERFAMILY MEMBERS CMAS AND KDSC"/>
    <property type="match status" value="1"/>
</dbReference>
<keyword evidence="3" id="KW-1185">Reference proteome</keyword>
<proteinExistence type="inferred from homology"/>
<protein>
    <submittedName>
        <fullName evidence="2">N-acylneuraminate cytidylyltransferase</fullName>
        <ecNumber evidence="2">2.7.7.43</ecNumber>
    </submittedName>
</protein>
<dbReference type="EMBL" id="CAJHOF010000016">
    <property type="protein sequence ID" value="CAD7289466.1"/>
    <property type="molecule type" value="Genomic_DNA"/>
</dbReference>
<dbReference type="PANTHER" id="PTHR21485:SF6">
    <property type="entry name" value="N-ACYLNEURAMINATE CYTIDYLYLTRANSFERASE-RELATED"/>
    <property type="match status" value="1"/>
</dbReference>
<sequence>MSNVAVILARANSKGLKNKNLRKVGGVSLVARAITQAINSGVFDEVILSTDGDEIAKEGLKYKARVIKRPDELANDTASSISAMLHALNELKITQGISVLLQPTSPLRTANHIKQAFEKFSKTGAGSLVSVLECKSHPFKMLIENGDKFIPVNNLQNLEAPRQTLPKAYLPNGAIYINNIAELIKFKRFFIEPLNLYEMDEISSVDIDSLQDLKRANLLCKRLKDE</sequence>
<dbReference type="CDD" id="cd02513">
    <property type="entry name" value="CMP-NeuAc_Synthase"/>
    <property type="match status" value="1"/>
</dbReference>
<dbReference type="EC" id="2.7.7.43" evidence="2"/>
<dbReference type="RefSeq" id="WP_229933328.1">
    <property type="nucleotide sequence ID" value="NZ_CAJHOF010000016.1"/>
</dbReference>
<dbReference type="InterPro" id="IPR050793">
    <property type="entry name" value="CMP-NeuNAc_synthase"/>
</dbReference>
<comment type="similarity">
    <text evidence="1">Belongs to the CMP-NeuNAc synthase family.</text>
</comment>